<feature type="domain" description="SpoVT-AbrB" evidence="1">
    <location>
        <begin position="11"/>
        <end position="55"/>
    </location>
</feature>
<accession>X0WUX1</accession>
<evidence type="ECO:0000313" key="2">
    <source>
        <dbReference type="EMBL" id="GAG28288.1"/>
    </source>
</evidence>
<evidence type="ECO:0000259" key="1">
    <source>
        <dbReference type="SMART" id="SM00966"/>
    </source>
</evidence>
<name>X0WUX1_9ZZZZ</name>
<dbReference type="EMBL" id="BARS01048794">
    <property type="protein sequence ID" value="GAG28288.1"/>
    <property type="molecule type" value="Genomic_DNA"/>
</dbReference>
<sequence>MPHKETRKLIRIGDSSYGIILPISWLRYYNLKHGDRVEIISNGSVEIRPKRNKEGGKYD</sequence>
<reference evidence="2" key="1">
    <citation type="journal article" date="2014" name="Front. Microbiol.">
        <title>High frequency of phylogenetically diverse reductive dehalogenase-homologous genes in deep subseafloor sedimentary metagenomes.</title>
        <authorList>
            <person name="Kawai M."/>
            <person name="Futagami T."/>
            <person name="Toyoda A."/>
            <person name="Takaki Y."/>
            <person name="Nishi S."/>
            <person name="Hori S."/>
            <person name="Arai W."/>
            <person name="Tsubouchi T."/>
            <person name="Morono Y."/>
            <person name="Uchiyama I."/>
            <person name="Ito T."/>
            <person name="Fujiyama A."/>
            <person name="Inagaki F."/>
            <person name="Takami H."/>
        </authorList>
    </citation>
    <scope>NUCLEOTIDE SEQUENCE</scope>
    <source>
        <strain evidence="2">Expedition CK06-06</strain>
    </source>
</reference>
<dbReference type="SUPFAM" id="SSF89447">
    <property type="entry name" value="AbrB/MazE/MraZ-like"/>
    <property type="match status" value="1"/>
</dbReference>
<dbReference type="GO" id="GO:0003677">
    <property type="term" value="F:DNA binding"/>
    <property type="evidence" value="ECO:0007669"/>
    <property type="project" value="InterPro"/>
</dbReference>
<dbReference type="InterPro" id="IPR007159">
    <property type="entry name" value="SpoVT-AbrB_dom"/>
</dbReference>
<dbReference type="AlphaFoldDB" id="X0WUX1"/>
<dbReference type="InterPro" id="IPR037914">
    <property type="entry name" value="SpoVT-AbrB_sf"/>
</dbReference>
<organism evidence="2">
    <name type="scientific">marine sediment metagenome</name>
    <dbReference type="NCBI Taxonomy" id="412755"/>
    <lineage>
        <taxon>unclassified sequences</taxon>
        <taxon>metagenomes</taxon>
        <taxon>ecological metagenomes</taxon>
    </lineage>
</organism>
<dbReference type="SMART" id="SM00966">
    <property type="entry name" value="SpoVT_AbrB"/>
    <property type="match status" value="1"/>
</dbReference>
<proteinExistence type="predicted"/>
<protein>
    <recommendedName>
        <fullName evidence="1">SpoVT-AbrB domain-containing protein</fullName>
    </recommendedName>
</protein>
<gene>
    <name evidence="2" type="ORF">S01H1_73062</name>
</gene>
<dbReference type="Pfam" id="PF04014">
    <property type="entry name" value="MazE_antitoxin"/>
    <property type="match status" value="1"/>
</dbReference>
<comment type="caution">
    <text evidence="2">The sequence shown here is derived from an EMBL/GenBank/DDBJ whole genome shotgun (WGS) entry which is preliminary data.</text>
</comment>